<keyword evidence="4" id="KW-0560">Oxidoreductase</keyword>
<keyword evidence="2" id="KW-0479">Metal-binding</keyword>
<dbReference type="SUPFAM" id="SSF48264">
    <property type="entry name" value="Cytochrome P450"/>
    <property type="match status" value="1"/>
</dbReference>
<protein>
    <recommendedName>
        <fullName evidence="8">Farnesoate epoxidase</fullName>
    </recommendedName>
</protein>
<dbReference type="Proteomes" id="UP001642540">
    <property type="component" value="Unassembled WGS sequence"/>
</dbReference>
<feature type="signal peptide" evidence="5">
    <location>
        <begin position="1"/>
        <end position="21"/>
    </location>
</feature>
<dbReference type="PANTHER" id="PTHR24300">
    <property type="entry name" value="CYTOCHROME P450 508A4-RELATED"/>
    <property type="match status" value="1"/>
</dbReference>
<evidence type="ECO:0000256" key="2">
    <source>
        <dbReference type="ARBA" id="ARBA00022723"/>
    </source>
</evidence>
<dbReference type="InterPro" id="IPR002401">
    <property type="entry name" value="Cyt_P450_E_grp-I"/>
</dbReference>
<dbReference type="PRINTS" id="PR00463">
    <property type="entry name" value="EP450I"/>
</dbReference>
<keyword evidence="5" id="KW-0732">Signal</keyword>
<dbReference type="InterPro" id="IPR050182">
    <property type="entry name" value="Cytochrome_P450_fam2"/>
</dbReference>
<keyword evidence="3" id="KW-0408">Iron</keyword>
<comment type="caution">
    <text evidence="6">The sequence shown here is derived from an EMBL/GenBank/DDBJ whole genome shotgun (WGS) entry which is preliminary data.</text>
</comment>
<dbReference type="PANTHER" id="PTHR24300:SF403">
    <property type="entry name" value="CYTOCHROME P450 306A1"/>
    <property type="match status" value="1"/>
</dbReference>
<dbReference type="Pfam" id="PF00067">
    <property type="entry name" value="p450"/>
    <property type="match status" value="1"/>
</dbReference>
<evidence type="ECO:0000256" key="5">
    <source>
        <dbReference type="SAM" id="SignalP"/>
    </source>
</evidence>
<keyword evidence="4" id="KW-0503">Monooxygenase</keyword>
<dbReference type="InterPro" id="IPR001128">
    <property type="entry name" value="Cyt_P450"/>
</dbReference>
<evidence type="ECO:0000256" key="1">
    <source>
        <dbReference type="ARBA" id="ARBA00010617"/>
    </source>
</evidence>
<gene>
    <name evidence="6" type="ORF">ODALV1_LOCUS22731</name>
</gene>
<dbReference type="PRINTS" id="PR00385">
    <property type="entry name" value="P450"/>
</dbReference>
<evidence type="ECO:0000256" key="4">
    <source>
        <dbReference type="ARBA" id="ARBA00023033"/>
    </source>
</evidence>
<evidence type="ECO:0000313" key="7">
    <source>
        <dbReference type="Proteomes" id="UP001642540"/>
    </source>
</evidence>
<dbReference type="EMBL" id="CAXLJM020000075">
    <property type="protein sequence ID" value="CAL8128972.1"/>
    <property type="molecule type" value="Genomic_DNA"/>
</dbReference>
<dbReference type="Gene3D" id="1.10.630.10">
    <property type="entry name" value="Cytochrome P450"/>
    <property type="match status" value="1"/>
</dbReference>
<reference evidence="6 7" key="1">
    <citation type="submission" date="2024-08" db="EMBL/GenBank/DDBJ databases">
        <authorList>
            <person name="Cucini C."/>
            <person name="Frati F."/>
        </authorList>
    </citation>
    <scope>NUCLEOTIDE SEQUENCE [LARGE SCALE GENOMIC DNA]</scope>
</reference>
<comment type="similarity">
    <text evidence="1">Belongs to the cytochrome P450 family.</text>
</comment>
<name>A0ABP1RJ10_9HEXA</name>
<organism evidence="6 7">
    <name type="scientific">Orchesella dallaii</name>
    <dbReference type="NCBI Taxonomy" id="48710"/>
    <lineage>
        <taxon>Eukaryota</taxon>
        <taxon>Metazoa</taxon>
        <taxon>Ecdysozoa</taxon>
        <taxon>Arthropoda</taxon>
        <taxon>Hexapoda</taxon>
        <taxon>Collembola</taxon>
        <taxon>Entomobryomorpha</taxon>
        <taxon>Entomobryoidea</taxon>
        <taxon>Orchesellidae</taxon>
        <taxon>Orchesellinae</taxon>
        <taxon>Orchesella</taxon>
    </lineage>
</organism>
<dbReference type="InterPro" id="IPR036396">
    <property type="entry name" value="Cyt_P450_sf"/>
</dbReference>
<accession>A0ABP1RJ10</accession>
<evidence type="ECO:0008006" key="8">
    <source>
        <dbReference type="Google" id="ProtNLM"/>
    </source>
</evidence>
<proteinExistence type="inferred from homology"/>
<feature type="chain" id="PRO_5046060550" description="Farnesoate epoxidase" evidence="5">
    <location>
        <begin position="22"/>
        <end position="502"/>
    </location>
</feature>
<keyword evidence="7" id="KW-1185">Reference proteome</keyword>
<evidence type="ECO:0000256" key="3">
    <source>
        <dbReference type="ARBA" id="ARBA00023004"/>
    </source>
</evidence>
<evidence type="ECO:0000313" key="6">
    <source>
        <dbReference type="EMBL" id="CAL8128972.1"/>
    </source>
</evidence>
<sequence length="502" mass="57420">MIVEFCLVLLTFLLLLYKSLRKRGKLPSGPPPLPFIGNIHQLLGKDVHLKFSKWVEEYGKLYTVQFGTKRALVISDPKLIKELFINPASTGRFVMEVFLVLGRGRYGIVNTDGSHWTEQKNFSARTLKSFGLSGIGKIVLEQQILRDIQEFLDKIRVETQSLCIFDLTKRLNCNVMWKVIASGGNKKGSETEIVHYNHVAELTEDYLNSMGKGTETGLAFLPWLKYIAPELSGYNHLKSAADKVYDLVAHHINERRKVFVKGDVKDVMDAYVEKLELCDDPKSTFYGKNGLRNSISSTLELVTASGDTTPHTINWIMLYLAHHQNVQQKLCEEIDRVIGSDRSPSLVDRKNMPYYEAVLQEILRLSSLGWMGIPHQLLNDVEFEGYTLPKGLIILPNLFYVHHDPETWGDPENFRPERFINEKGSFVRHECMMPFGVGKRLCYGESIARDIIFLFIVRFFQVAQVFPESLETKPDFKAKFGFLLTAKPFKVNLKWRGKMVSS</sequence>